<keyword evidence="1 3" id="KW-0853">WD repeat</keyword>
<name>A0A8J2R0K6_9NEOP</name>
<sequence>MTSGPGKLALKTFTGHKRITVDYQSTNKHIVNVRRAFLETIDLSTSRARQANHVLSQAAYRMQYANNFSALTRTAISPRVYAANANYSLLRHRATLMPLDHTLTGHSGKVMAAKFLGEPTKVISGSHDRTLKIWDLRSRMCTETKFAGSSCNDLVTSDGAGSTIISGHFDKRIRFWDIRTEMSANHIMLQGKVTSLDLSRDSNYLLACVRDDTIQLIDLRMNNIVRSFSHESFKVGCDWSRAAFGPGGRLLSVGAADGAAYVWNTHSGRLEAVLKDHTSAVTAVSWHPQSGLLASVDRGKRAVIWGDL</sequence>
<dbReference type="Pfam" id="PF00400">
    <property type="entry name" value="WD40"/>
    <property type="match status" value="3"/>
</dbReference>
<dbReference type="PANTHER" id="PTHR19878">
    <property type="entry name" value="AUTOPHAGY PROTEIN 16-LIKE"/>
    <property type="match status" value="1"/>
</dbReference>
<dbReference type="AlphaFoldDB" id="A0A8J2R0K6"/>
<feature type="repeat" description="WD" evidence="3">
    <location>
        <begin position="103"/>
        <end position="144"/>
    </location>
</feature>
<dbReference type="InterPro" id="IPR045160">
    <property type="entry name" value="ATG16"/>
</dbReference>
<keyword evidence="2" id="KW-0677">Repeat</keyword>
<dbReference type="PRINTS" id="PR00320">
    <property type="entry name" value="GPROTEINBRPT"/>
</dbReference>
<dbReference type="Gene3D" id="2.130.10.10">
    <property type="entry name" value="YVTN repeat-like/Quinoprotein amine dehydrogenase"/>
    <property type="match status" value="2"/>
</dbReference>
<dbReference type="InterPro" id="IPR019775">
    <property type="entry name" value="WD40_repeat_CS"/>
</dbReference>
<dbReference type="GO" id="GO:0043495">
    <property type="term" value="F:protein-membrane adaptor activity"/>
    <property type="evidence" value="ECO:0007669"/>
    <property type="project" value="TreeGrafter"/>
</dbReference>
<dbReference type="PANTHER" id="PTHR19878:SF8">
    <property type="entry name" value="AUTOPHAGY-RELATED 16, ISOFORM F"/>
    <property type="match status" value="1"/>
</dbReference>
<evidence type="ECO:0000313" key="4">
    <source>
        <dbReference type="EMBL" id="CAG9579779.1"/>
    </source>
</evidence>
<dbReference type="GO" id="GO:0000045">
    <property type="term" value="P:autophagosome assembly"/>
    <property type="evidence" value="ECO:0007669"/>
    <property type="project" value="InterPro"/>
</dbReference>
<dbReference type="PROSITE" id="PS50294">
    <property type="entry name" value="WD_REPEATS_REGION"/>
    <property type="match status" value="2"/>
</dbReference>
<dbReference type="GO" id="GO:0034045">
    <property type="term" value="C:phagophore assembly site membrane"/>
    <property type="evidence" value="ECO:0007669"/>
    <property type="project" value="TreeGrafter"/>
</dbReference>
<evidence type="ECO:0000256" key="3">
    <source>
        <dbReference type="PROSITE-ProRule" id="PRU00221"/>
    </source>
</evidence>
<accession>A0A8J2R0K6</accession>
<dbReference type="PROSITE" id="PS50082">
    <property type="entry name" value="WD_REPEATS_2"/>
    <property type="match status" value="2"/>
</dbReference>
<evidence type="ECO:0000256" key="2">
    <source>
        <dbReference type="ARBA" id="ARBA00022737"/>
    </source>
</evidence>
<dbReference type="InterPro" id="IPR036322">
    <property type="entry name" value="WD40_repeat_dom_sf"/>
</dbReference>
<reference evidence="4" key="1">
    <citation type="submission" date="2021-09" db="EMBL/GenBank/DDBJ databases">
        <authorList>
            <person name="Martin H S."/>
        </authorList>
    </citation>
    <scope>NUCLEOTIDE SEQUENCE</scope>
</reference>
<comment type="caution">
    <text evidence="4">The sequence shown here is derived from an EMBL/GenBank/DDBJ whole genome shotgun (WGS) entry which is preliminary data.</text>
</comment>
<dbReference type="EMBL" id="CAKASE010000079">
    <property type="protein sequence ID" value="CAG9579779.1"/>
    <property type="molecule type" value="Genomic_DNA"/>
</dbReference>
<keyword evidence="5" id="KW-1185">Reference proteome</keyword>
<dbReference type="PROSITE" id="PS00678">
    <property type="entry name" value="WD_REPEATS_1"/>
    <property type="match status" value="1"/>
</dbReference>
<proteinExistence type="predicted"/>
<dbReference type="GO" id="GO:0000421">
    <property type="term" value="C:autophagosome membrane"/>
    <property type="evidence" value="ECO:0007669"/>
    <property type="project" value="TreeGrafter"/>
</dbReference>
<dbReference type="SUPFAM" id="SSF50978">
    <property type="entry name" value="WD40 repeat-like"/>
    <property type="match status" value="1"/>
</dbReference>
<protein>
    <submittedName>
        <fullName evidence="4">(African queen) hypothetical protein</fullName>
    </submittedName>
</protein>
<evidence type="ECO:0000256" key="1">
    <source>
        <dbReference type="ARBA" id="ARBA00022574"/>
    </source>
</evidence>
<dbReference type="InterPro" id="IPR015943">
    <property type="entry name" value="WD40/YVTN_repeat-like_dom_sf"/>
</dbReference>
<dbReference type="GO" id="GO:0034274">
    <property type="term" value="C:Atg12-Atg5-Atg16 complex"/>
    <property type="evidence" value="ECO:0007669"/>
    <property type="project" value="TreeGrafter"/>
</dbReference>
<dbReference type="InterPro" id="IPR001680">
    <property type="entry name" value="WD40_rpt"/>
</dbReference>
<dbReference type="Proteomes" id="UP000789524">
    <property type="component" value="Unassembled WGS sequence"/>
</dbReference>
<organism evidence="4 5">
    <name type="scientific">Danaus chrysippus</name>
    <name type="common">African queen</name>
    <dbReference type="NCBI Taxonomy" id="151541"/>
    <lineage>
        <taxon>Eukaryota</taxon>
        <taxon>Metazoa</taxon>
        <taxon>Ecdysozoa</taxon>
        <taxon>Arthropoda</taxon>
        <taxon>Hexapoda</taxon>
        <taxon>Insecta</taxon>
        <taxon>Pterygota</taxon>
        <taxon>Neoptera</taxon>
        <taxon>Endopterygota</taxon>
        <taxon>Lepidoptera</taxon>
        <taxon>Glossata</taxon>
        <taxon>Ditrysia</taxon>
        <taxon>Papilionoidea</taxon>
        <taxon>Nymphalidae</taxon>
        <taxon>Danainae</taxon>
        <taxon>Danaini</taxon>
        <taxon>Danaina</taxon>
        <taxon>Danaus</taxon>
        <taxon>Anosia</taxon>
    </lineage>
</organism>
<gene>
    <name evidence="4" type="ORF">DCHRY22_LOCUS13347</name>
</gene>
<dbReference type="InterPro" id="IPR020472">
    <property type="entry name" value="WD40_PAC1"/>
</dbReference>
<evidence type="ECO:0000313" key="5">
    <source>
        <dbReference type="Proteomes" id="UP000789524"/>
    </source>
</evidence>
<dbReference type="OrthoDB" id="6262491at2759"/>
<feature type="repeat" description="WD" evidence="3">
    <location>
        <begin position="274"/>
        <end position="305"/>
    </location>
</feature>
<dbReference type="SMART" id="SM00320">
    <property type="entry name" value="WD40"/>
    <property type="match status" value="5"/>
</dbReference>